<accession>A0ABT0L5P0</accession>
<protein>
    <submittedName>
        <fullName evidence="1">Uncharacterized protein</fullName>
    </submittedName>
</protein>
<dbReference type="RefSeq" id="WP_248938282.1">
    <property type="nucleotide sequence ID" value="NZ_JAKIKS010000001.1"/>
</dbReference>
<keyword evidence="2" id="KW-1185">Reference proteome</keyword>
<gene>
    <name evidence="1" type="ORF">L2764_00520</name>
</gene>
<name>A0ABT0L5P0_9GAMM</name>
<proteinExistence type="predicted"/>
<reference evidence="1 2" key="1">
    <citation type="submission" date="2022-01" db="EMBL/GenBank/DDBJ databases">
        <title>Whole genome-based taxonomy of the Shewanellaceae.</title>
        <authorList>
            <person name="Martin-Rodriguez A.J."/>
        </authorList>
    </citation>
    <scope>NUCLEOTIDE SEQUENCE [LARGE SCALE GENOMIC DNA]</scope>
    <source>
        <strain evidence="1 2">DSM 17177</strain>
    </source>
</reference>
<evidence type="ECO:0000313" key="2">
    <source>
        <dbReference type="Proteomes" id="UP001203423"/>
    </source>
</evidence>
<sequence>MFFSVSKRGYPNEVDNPLLNLTMGGSVNSACFIRKNKNVAMQYLNHDRDNNIHADLFECPECEGFIEVGG</sequence>
<organism evidence="1 2">
    <name type="scientific">Shewanella surugensis</name>
    <dbReference type="NCBI Taxonomy" id="212020"/>
    <lineage>
        <taxon>Bacteria</taxon>
        <taxon>Pseudomonadati</taxon>
        <taxon>Pseudomonadota</taxon>
        <taxon>Gammaproteobacteria</taxon>
        <taxon>Alteromonadales</taxon>
        <taxon>Shewanellaceae</taxon>
        <taxon>Shewanella</taxon>
    </lineage>
</organism>
<evidence type="ECO:0000313" key="1">
    <source>
        <dbReference type="EMBL" id="MCL1123002.1"/>
    </source>
</evidence>
<dbReference type="EMBL" id="JAKIKS010000001">
    <property type="protein sequence ID" value="MCL1123002.1"/>
    <property type="molecule type" value="Genomic_DNA"/>
</dbReference>
<comment type="caution">
    <text evidence="1">The sequence shown here is derived from an EMBL/GenBank/DDBJ whole genome shotgun (WGS) entry which is preliminary data.</text>
</comment>
<dbReference type="Proteomes" id="UP001203423">
    <property type="component" value="Unassembled WGS sequence"/>
</dbReference>